<name>A0A8X7RR96_BRACI</name>
<comment type="caution">
    <text evidence="3">The sequence shown here is derived from an EMBL/GenBank/DDBJ whole genome shotgun (WGS) entry which is preliminary data.</text>
</comment>
<evidence type="ECO:0008006" key="5">
    <source>
        <dbReference type="Google" id="ProtNLM"/>
    </source>
</evidence>
<dbReference type="Pfam" id="PF13456">
    <property type="entry name" value="RVT_3"/>
    <property type="match status" value="1"/>
</dbReference>
<sequence>MTSQKIKIFIWNSLHGALPVGEQFAIRQIPLPNQCPRCRAEESITHALFTCPFATKVWDLAPFSLTFHANLVENTLSGLEASRKIPSLPPVGLAAGSLSSWIVWSIWLSRNQLLFQRRDFTPEETVTKAITDAREWTLAQNHPTNVSPGQRMINLEPNPNRQAHSSIFIDAAWNPSTGCAGFGWIIDDPVTPSQHAATETFVSSPLMAEALALRQAIIFALNTGIRSAVLHSNSLSLIKMIRSKTFVLEVYGVLHDIFSLSNVFSFIKFVFVPRAANDKTDSVAKQALYALNHF</sequence>
<proteinExistence type="predicted"/>
<dbReference type="GO" id="GO:0003676">
    <property type="term" value="F:nucleic acid binding"/>
    <property type="evidence" value="ECO:0007669"/>
    <property type="project" value="InterPro"/>
</dbReference>
<evidence type="ECO:0000259" key="1">
    <source>
        <dbReference type="Pfam" id="PF13456"/>
    </source>
</evidence>
<dbReference type="InterPro" id="IPR012337">
    <property type="entry name" value="RNaseH-like_sf"/>
</dbReference>
<dbReference type="GO" id="GO:0004523">
    <property type="term" value="F:RNA-DNA hybrid ribonuclease activity"/>
    <property type="evidence" value="ECO:0007669"/>
    <property type="project" value="InterPro"/>
</dbReference>
<reference evidence="3 4" key="1">
    <citation type="submission" date="2020-02" db="EMBL/GenBank/DDBJ databases">
        <authorList>
            <person name="Ma Q."/>
            <person name="Huang Y."/>
            <person name="Song X."/>
            <person name="Pei D."/>
        </authorList>
    </citation>
    <scope>NUCLEOTIDE SEQUENCE [LARGE SCALE GENOMIC DNA]</scope>
    <source>
        <strain evidence="3">Sxm20200214</strain>
        <tissue evidence="3">Leaf</tissue>
    </source>
</reference>
<dbReference type="AlphaFoldDB" id="A0A8X7RR96"/>
<accession>A0A8X7RR96</accession>
<protein>
    <recommendedName>
        <fullName evidence="5">RNase H type-1 domain-containing protein</fullName>
    </recommendedName>
</protein>
<feature type="domain" description="RNase H type-1" evidence="1">
    <location>
        <begin position="169"/>
        <end position="287"/>
    </location>
</feature>
<gene>
    <name evidence="3" type="ORF">Bca52824_039504</name>
</gene>
<dbReference type="Gene3D" id="3.30.420.10">
    <property type="entry name" value="Ribonuclease H-like superfamily/Ribonuclease H"/>
    <property type="match status" value="1"/>
</dbReference>
<dbReference type="PANTHER" id="PTHR47074">
    <property type="entry name" value="BNAC02G40300D PROTEIN"/>
    <property type="match status" value="1"/>
</dbReference>
<dbReference type="Pfam" id="PF13966">
    <property type="entry name" value="zf-RVT"/>
    <property type="match status" value="1"/>
</dbReference>
<dbReference type="InterPro" id="IPR052929">
    <property type="entry name" value="RNase_H-like_EbsB-rel"/>
</dbReference>
<organism evidence="3 4">
    <name type="scientific">Brassica carinata</name>
    <name type="common">Ethiopian mustard</name>
    <name type="synonym">Abyssinian cabbage</name>
    <dbReference type="NCBI Taxonomy" id="52824"/>
    <lineage>
        <taxon>Eukaryota</taxon>
        <taxon>Viridiplantae</taxon>
        <taxon>Streptophyta</taxon>
        <taxon>Embryophyta</taxon>
        <taxon>Tracheophyta</taxon>
        <taxon>Spermatophyta</taxon>
        <taxon>Magnoliopsida</taxon>
        <taxon>eudicotyledons</taxon>
        <taxon>Gunneridae</taxon>
        <taxon>Pentapetalae</taxon>
        <taxon>rosids</taxon>
        <taxon>malvids</taxon>
        <taxon>Brassicales</taxon>
        <taxon>Brassicaceae</taxon>
        <taxon>Brassiceae</taxon>
        <taxon>Brassica</taxon>
    </lineage>
</organism>
<dbReference type="Proteomes" id="UP000886595">
    <property type="component" value="Unassembled WGS sequence"/>
</dbReference>
<dbReference type="EMBL" id="JAAMPC010000009">
    <property type="protein sequence ID" value="KAG2292835.1"/>
    <property type="molecule type" value="Genomic_DNA"/>
</dbReference>
<dbReference type="InterPro" id="IPR002156">
    <property type="entry name" value="RNaseH_domain"/>
</dbReference>
<evidence type="ECO:0000313" key="3">
    <source>
        <dbReference type="EMBL" id="KAG2292835.1"/>
    </source>
</evidence>
<dbReference type="CDD" id="cd06222">
    <property type="entry name" value="RNase_H_like"/>
    <property type="match status" value="1"/>
</dbReference>
<dbReference type="InterPro" id="IPR044730">
    <property type="entry name" value="RNase_H-like_dom_plant"/>
</dbReference>
<evidence type="ECO:0000313" key="4">
    <source>
        <dbReference type="Proteomes" id="UP000886595"/>
    </source>
</evidence>
<dbReference type="OrthoDB" id="1036116at2759"/>
<dbReference type="SUPFAM" id="SSF53098">
    <property type="entry name" value="Ribonuclease H-like"/>
    <property type="match status" value="1"/>
</dbReference>
<dbReference type="PANTHER" id="PTHR47074:SF49">
    <property type="entry name" value="POLYNUCLEOTIDYL TRANSFERASE, RIBONUCLEASE H-LIKE SUPERFAMILY PROTEIN"/>
    <property type="match status" value="1"/>
</dbReference>
<dbReference type="InterPro" id="IPR036397">
    <property type="entry name" value="RNaseH_sf"/>
</dbReference>
<dbReference type="InterPro" id="IPR026960">
    <property type="entry name" value="RVT-Znf"/>
</dbReference>
<keyword evidence="4" id="KW-1185">Reference proteome</keyword>
<feature type="domain" description="Reverse transcriptase zinc-binding" evidence="2">
    <location>
        <begin position="4"/>
        <end position="58"/>
    </location>
</feature>
<evidence type="ECO:0000259" key="2">
    <source>
        <dbReference type="Pfam" id="PF13966"/>
    </source>
</evidence>